<dbReference type="PANTHER" id="PTHR11373">
    <property type="entry name" value="DEOXYNUCLEOSIDE TRIPHOSPHATE TRIPHOSPHOHYDROLASE"/>
    <property type="match status" value="1"/>
</dbReference>
<reference evidence="5 6" key="1">
    <citation type="journal article" date="2016" name="Front. Microbiol.">
        <title>Comparative Genomic Analysis Reveals a Diverse Repertoire of Genes Involved in Prokaryote-Eukaryote Interactions within the Pseudovibrio Genus.</title>
        <authorList>
            <person name="Romano S."/>
            <person name="Fernandez-Guerra A."/>
            <person name="Reen F.J."/>
            <person name="Glockner F.O."/>
            <person name="Crowley S.P."/>
            <person name="O'Sullivan O."/>
            <person name="Cotter P.D."/>
            <person name="Adams C."/>
            <person name="Dobson A.D."/>
            <person name="O'Gara F."/>
        </authorList>
    </citation>
    <scope>NUCLEOTIDE SEQUENCE [LARGE SCALE GENOMIC DNA]</scope>
    <source>
        <strain evidence="5 6">Ad2</strain>
    </source>
</reference>
<keyword evidence="1 2" id="KW-0378">Hydrolase</keyword>
<dbReference type="RefSeq" id="WP_244271379.1">
    <property type="nucleotide sequence ID" value="NZ_FOFM01000001.1"/>
</dbReference>
<dbReference type="InterPro" id="IPR006674">
    <property type="entry name" value="HD_domain"/>
</dbReference>
<dbReference type="CDD" id="cd00077">
    <property type="entry name" value="HDc"/>
    <property type="match status" value="1"/>
</dbReference>
<comment type="similarity">
    <text evidence="2">Belongs to the dGTPase family. Type 2 subfamily.</text>
</comment>
<sequence>MSIDWNERQEPSSASTGDPRSTAEVDFSRIVHSHAFRRLQGKTQILNLGDSDFYRTRLTHTLEVAQIASGLVLSLRHNHANHIANKYLPCQTQVQTISYCHDLGHPPFGHGGEVALNYCMRNHGGFEGNGQTLRLISRLEKMSKNHGLNFTRRTLLGTLKYPAPFSKTNNGNQPVLNAVPTALQLIDRESAKPPKCYLDSESDIVEWVLSPLSASDRNEFTRVTAKEGKSGKTSYKSFDCSIMDLADDIAYGVHDFEDAIALNMVNEQQFRAFVKPEQFQSFIDSLNQQHPGKQNSNGFDGIVEHLFTGEANMRKMRISQLVHHFISSVYIAENGGLSEPQLRYKAALPSHVMPLLNCLKSFVFERVIKSPGVQQLEFKGQKMVVSVFEVLQSEPQSFLPEATYKTYMDAGEDMRVICDHIAGMTDNYLMKTYDRLFSPRMGSIFDRI</sequence>
<evidence type="ECO:0000256" key="1">
    <source>
        <dbReference type="ARBA" id="ARBA00022801"/>
    </source>
</evidence>
<dbReference type="Gene3D" id="1.10.3210.10">
    <property type="entry name" value="Hypothetical protein af1432"/>
    <property type="match status" value="1"/>
</dbReference>
<dbReference type="PROSITE" id="PS51831">
    <property type="entry name" value="HD"/>
    <property type="match status" value="1"/>
</dbReference>
<dbReference type="SUPFAM" id="SSF109604">
    <property type="entry name" value="HD-domain/PDEase-like"/>
    <property type="match status" value="1"/>
</dbReference>
<protein>
    <recommendedName>
        <fullName evidence="2">Deoxyguanosinetriphosphate triphosphohydrolase-like protein</fullName>
    </recommendedName>
</protein>
<organism evidence="5 6">
    <name type="scientific">Pseudovibrio axinellae</name>
    <dbReference type="NCBI Taxonomy" id="989403"/>
    <lineage>
        <taxon>Bacteria</taxon>
        <taxon>Pseudomonadati</taxon>
        <taxon>Pseudomonadota</taxon>
        <taxon>Alphaproteobacteria</taxon>
        <taxon>Hyphomicrobiales</taxon>
        <taxon>Stappiaceae</taxon>
        <taxon>Pseudovibrio</taxon>
    </lineage>
</organism>
<dbReference type="Proteomes" id="UP000076577">
    <property type="component" value="Unassembled WGS sequence"/>
</dbReference>
<evidence type="ECO:0000259" key="4">
    <source>
        <dbReference type="PROSITE" id="PS51831"/>
    </source>
</evidence>
<dbReference type="Pfam" id="PF01966">
    <property type="entry name" value="HD"/>
    <property type="match status" value="1"/>
</dbReference>
<dbReference type="AlphaFoldDB" id="A0A165YJ89"/>
<dbReference type="InterPro" id="IPR006261">
    <property type="entry name" value="dGTPase"/>
</dbReference>
<dbReference type="NCBIfam" id="TIGR01353">
    <property type="entry name" value="dGTP_triPase"/>
    <property type="match status" value="1"/>
</dbReference>
<name>A0A165YJ89_9HYPH</name>
<gene>
    <name evidence="5" type="primary">dgt_2</name>
    <name evidence="5" type="ORF">PsAD2_02407</name>
</gene>
<comment type="caution">
    <text evidence="5">The sequence shown here is derived from an EMBL/GenBank/DDBJ whole genome shotgun (WGS) entry which is preliminary data.</text>
</comment>
<dbReference type="InterPro" id="IPR003607">
    <property type="entry name" value="HD/PDEase_dom"/>
</dbReference>
<dbReference type="InterPro" id="IPR050135">
    <property type="entry name" value="dGTPase-like"/>
</dbReference>
<dbReference type="GO" id="GO:0008832">
    <property type="term" value="F:dGTPase activity"/>
    <property type="evidence" value="ECO:0007669"/>
    <property type="project" value="TreeGrafter"/>
</dbReference>
<feature type="region of interest" description="Disordered" evidence="3">
    <location>
        <begin position="1"/>
        <end position="22"/>
    </location>
</feature>
<dbReference type="SMART" id="SM00471">
    <property type="entry name" value="HDc"/>
    <property type="match status" value="1"/>
</dbReference>
<feature type="domain" description="HD" evidence="4">
    <location>
        <begin position="57"/>
        <end position="252"/>
    </location>
</feature>
<dbReference type="STRING" id="989403.SAMN05421798_101634"/>
<feature type="compositionally biased region" description="Basic and acidic residues" evidence="3">
    <location>
        <begin position="1"/>
        <end position="10"/>
    </location>
</feature>
<keyword evidence="6" id="KW-1185">Reference proteome</keyword>
<dbReference type="GO" id="GO:0006203">
    <property type="term" value="P:dGTP catabolic process"/>
    <property type="evidence" value="ECO:0007669"/>
    <property type="project" value="TreeGrafter"/>
</dbReference>
<dbReference type="NCBIfam" id="NF041026">
    <property type="entry name" value="antiphage_dGTPase"/>
    <property type="match status" value="1"/>
</dbReference>
<dbReference type="PATRIC" id="fig|989403.3.peg.2568"/>
<dbReference type="InterPro" id="IPR023023">
    <property type="entry name" value="dNTPase_2"/>
</dbReference>
<dbReference type="PANTHER" id="PTHR11373:SF40">
    <property type="entry name" value="DEOXYGUANOSINETRIPHOSPHATE TRIPHOSPHOHYDROLASE-LIKE PROTEIN 2"/>
    <property type="match status" value="1"/>
</dbReference>
<evidence type="ECO:0000313" key="6">
    <source>
        <dbReference type="Proteomes" id="UP000076577"/>
    </source>
</evidence>
<dbReference type="EMBL" id="LMCB01000017">
    <property type="protein sequence ID" value="KZL18891.1"/>
    <property type="molecule type" value="Genomic_DNA"/>
</dbReference>
<dbReference type="NCBIfam" id="NF003701">
    <property type="entry name" value="PRK05318.1"/>
    <property type="match status" value="1"/>
</dbReference>
<evidence type="ECO:0000256" key="3">
    <source>
        <dbReference type="SAM" id="MobiDB-lite"/>
    </source>
</evidence>
<evidence type="ECO:0000256" key="2">
    <source>
        <dbReference type="HAMAP-Rule" id="MF_01212"/>
    </source>
</evidence>
<dbReference type="HAMAP" id="MF_01212">
    <property type="entry name" value="dGTPase_type2"/>
    <property type="match status" value="1"/>
</dbReference>
<evidence type="ECO:0000313" key="5">
    <source>
        <dbReference type="EMBL" id="KZL18891.1"/>
    </source>
</evidence>
<proteinExistence type="inferred from homology"/>
<dbReference type="InterPro" id="IPR026875">
    <property type="entry name" value="PHydrolase_assoc_dom"/>
</dbReference>
<dbReference type="Pfam" id="PF13286">
    <property type="entry name" value="HD_assoc"/>
    <property type="match status" value="1"/>
</dbReference>
<accession>A0A165YJ89</accession>